<dbReference type="RefSeq" id="WP_153665927.1">
    <property type="nucleotide sequence ID" value="NZ_JAAIKR010000011.1"/>
</dbReference>
<dbReference type="InterPro" id="IPR016181">
    <property type="entry name" value="Acyl_CoA_acyltransferase"/>
</dbReference>
<dbReference type="Proteomes" id="UP000811844">
    <property type="component" value="Unassembled WGS sequence"/>
</dbReference>
<dbReference type="SUPFAM" id="SSF55729">
    <property type="entry name" value="Acyl-CoA N-acyltransferases (Nat)"/>
    <property type="match status" value="1"/>
</dbReference>
<dbReference type="CDD" id="cd04301">
    <property type="entry name" value="NAT_SF"/>
    <property type="match status" value="1"/>
</dbReference>
<reference evidence="2 3" key="1">
    <citation type="submission" date="2020-02" db="EMBL/GenBank/DDBJ databases">
        <title>Shewanella WXL01 sp. nov., a marine bacterium isolated from green algae in Luhuitou Fringing Reef (Northern South China Sea).</title>
        <authorList>
            <person name="Wang X."/>
        </authorList>
    </citation>
    <scope>NUCLEOTIDE SEQUENCE [LARGE SCALE GENOMIC DNA]</scope>
    <source>
        <strain evidence="2 3">MCCC 1A01895</strain>
    </source>
</reference>
<keyword evidence="3" id="KW-1185">Reference proteome</keyword>
<dbReference type="Pfam" id="PF00583">
    <property type="entry name" value="Acetyltransf_1"/>
    <property type="match status" value="1"/>
</dbReference>
<feature type="domain" description="N-acetyltransferase" evidence="1">
    <location>
        <begin position="4"/>
        <end position="151"/>
    </location>
</feature>
<evidence type="ECO:0000313" key="3">
    <source>
        <dbReference type="Proteomes" id="UP000811844"/>
    </source>
</evidence>
<comment type="caution">
    <text evidence="2">The sequence shown here is derived from an EMBL/GenBank/DDBJ whole genome shotgun (WGS) entry which is preliminary data.</text>
</comment>
<dbReference type="InterPro" id="IPR000182">
    <property type="entry name" value="GNAT_dom"/>
</dbReference>
<dbReference type="EMBL" id="JAAIKR010000011">
    <property type="protein sequence ID" value="MBR9728643.1"/>
    <property type="molecule type" value="Genomic_DNA"/>
</dbReference>
<dbReference type="Gene3D" id="3.40.630.30">
    <property type="match status" value="1"/>
</dbReference>
<sequence>MYSTEIKAYTQLTPQIVQQLSKLTLSIPELNNPQTAAELEQKLINKNILILIAYVEGEMAGFKLGYAQSEQTFYSWLGGVHPDFRKLGLAKSMLAFQENWAMQQNYHTMTVKTHNHFNAMLNLLVNQKYHITAVIEASEVPNHKLHLQKQL</sequence>
<name>A0ABS5I489_9GAMM</name>
<gene>
    <name evidence="2" type="ORF">G3R48_11710</name>
</gene>
<evidence type="ECO:0000313" key="2">
    <source>
        <dbReference type="EMBL" id="MBR9728643.1"/>
    </source>
</evidence>
<dbReference type="PROSITE" id="PS51186">
    <property type="entry name" value="GNAT"/>
    <property type="match status" value="1"/>
</dbReference>
<protein>
    <submittedName>
        <fullName evidence="2">GNAT family N-acetyltransferase</fullName>
    </submittedName>
</protein>
<evidence type="ECO:0000259" key="1">
    <source>
        <dbReference type="PROSITE" id="PS51186"/>
    </source>
</evidence>
<organism evidence="2 3">
    <name type="scientific">Shewanella intestini</name>
    <dbReference type="NCBI Taxonomy" id="2017544"/>
    <lineage>
        <taxon>Bacteria</taxon>
        <taxon>Pseudomonadati</taxon>
        <taxon>Pseudomonadota</taxon>
        <taxon>Gammaproteobacteria</taxon>
        <taxon>Alteromonadales</taxon>
        <taxon>Shewanellaceae</taxon>
        <taxon>Shewanella</taxon>
    </lineage>
</organism>
<proteinExistence type="predicted"/>
<accession>A0ABS5I489</accession>